<comment type="subcellular location">
    <subcellularLocation>
        <location evidence="1">Endomembrane system</location>
        <topology evidence="1">Multi-pass membrane protein</topology>
    </subcellularLocation>
</comment>
<accession>A0A068S262</accession>
<keyword evidence="4 6" id="KW-1133">Transmembrane helix</keyword>
<dbReference type="PANTHER" id="PTHR23501">
    <property type="entry name" value="MAJOR FACILITATOR SUPERFAMILY"/>
    <property type="match status" value="1"/>
</dbReference>
<evidence type="ECO:0000313" key="7">
    <source>
        <dbReference type="EMBL" id="CDH56050.1"/>
    </source>
</evidence>
<evidence type="ECO:0000256" key="2">
    <source>
        <dbReference type="ARBA" id="ARBA00022448"/>
    </source>
</evidence>
<protein>
    <recommendedName>
        <fullName evidence="9">MFS transporter</fullName>
    </recommendedName>
</protein>
<name>A0A068S262_9FUNG</name>
<dbReference type="GO" id="GO:0005886">
    <property type="term" value="C:plasma membrane"/>
    <property type="evidence" value="ECO:0007669"/>
    <property type="project" value="TreeGrafter"/>
</dbReference>
<dbReference type="AlphaFoldDB" id="A0A068S262"/>
<dbReference type="EMBL" id="CBTN010000034">
    <property type="protein sequence ID" value="CDH56050.1"/>
    <property type="molecule type" value="Genomic_DNA"/>
</dbReference>
<comment type="caution">
    <text evidence="7">The sequence shown here is derived from an EMBL/GenBank/DDBJ whole genome shotgun (WGS) entry which is preliminary data.</text>
</comment>
<gene>
    <name evidence="7" type="ORF">LCOR_07135.1</name>
</gene>
<keyword evidence="2" id="KW-0813">Transport</keyword>
<evidence type="ECO:0000256" key="5">
    <source>
        <dbReference type="ARBA" id="ARBA00023136"/>
    </source>
</evidence>
<organism evidence="7 8">
    <name type="scientific">Lichtheimia corymbifera JMRC:FSU:9682</name>
    <dbReference type="NCBI Taxonomy" id="1263082"/>
    <lineage>
        <taxon>Eukaryota</taxon>
        <taxon>Fungi</taxon>
        <taxon>Fungi incertae sedis</taxon>
        <taxon>Mucoromycota</taxon>
        <taxon>Mucoromycotina</taxon>
        <taxon>Mucoromycetes</taxon>
        <taxon>Mucorales</taxon>
        <taxon>Lichtheimiaceae</taxon>
        <taxon>Lichtheimia</taxon>
    </lineage>
</organism>
<evidence type="ECO:0000256" key="4">
    <source>
        <dbReference type="ARBA" id="ARBA00022989"/>
    </source>
</evidence>
<keyword evidence="5 6" id="KW-0472">Membrane</keyword>
<evidence type="ECO:0008006" key="9">
    <source>
        <dbReference type="Google" id="ProtNLM"/>
    </source>
</evidence>
<dbReference type="Gene3D" id="1.20.1250.20">
    <property type="entry name" value="MFS general substrate transporter like domains"/>
    <property type="match status" value="1"/>
</dbReference>
<evidence type="ECO:0000256" key="3">
    <source>
        <dbReference type="ARBA" id="ARBA00022692"/>
    </source>
</evidence>
<evidence type="ECO:0000256" key="6">
    <source>
        <dbReference type="SAM" id="Phobius"/>
    </source>
</evidence>
<dbReference type="Proteomes" id="UP000027586">
    <property type="component" value="Unassembled WGS sequence"/>
</dbReference>
<dbReference type="VEuPathDB" id="FungiDB:LCOR_07135.1"/>
<dbReference type="GO" id="GO:0022857">
    <property type="term" value="F:transmembrane transporter activity"/>
    <property type="evidence" value="ECO:0007669"/>
    <property type="project" value="TreeGrafter"/>
</dbReference>
<evidence type="ECO:0000313" key="8">
    <source>
        <dbReference type="Proteomes" id="UP000027586"/>
    </source>
</evidence>
<evidence type="ECO:0000256" key="1">
    <source>
        <dbReference type="ARBA" id="ARBA00004127"/>
    </source>
</evidence>
<keyword evidence="3 6" id="KW-0812">Transmembrane</keyword>
<dbReference type="GO" id="GO:0012505">
    <property type="term" value="C:endomembrane system"/>
    <property type="evidence" value="ECO:0007669"/>
    <property type="project" value="UniProtKB-SubCell"/>
</dbReference>
<feature type="transmembrane region" description="Helical" evidence="6">
    <location>
        <begin position="41"/>
        <end position="60"/>
    </location>
</feature>
<dbReference type="SUPFAM" id="SSF103473">
    <property type="entry name" value="MFS general substrate transporter"/>
    <property type="match status" value="1"/>
</dbReference>
<keyword evidence="8" id="KW-1185">Reference proteome</keyword>
<proteinExistence type="predicted"/>
<dbReference type="PANTHER" id="PTHR23501:SF191">
    <property type="entry name" value="VACUOLAR BASIC AMINO ACID TRANSPORTER 4"/>
    <property type="match status" value="1"/>
</dbReference>
<feature type="transmembrane region" description="Helical" evidence="6">
    <location>
        <begin position="67"/>
        <end position="86"/>
    </location>
</feature>
<sequence length="112" mass="12540">MLCVIVIQFVFGGGVGSFAYFMPLFFQVVRDSSAMMSGLPLIPMQLAAVATTLLVGWLVARTRLNKAPLVVGTLLFTSLYGLVQLFDADTPWSRRYRTYVRGITMLMMMMFL</sequence>
<dbReference type="InterPro" id="IPR036259">
    <property type="entry name" value="MFS_trans_sf"/>
</dbReference>
<dbReference type="OrthoDB" id="10021397at2759"/>
<reference evidence="7" key="1">
    <citation type="submission" date="2013-08" db="EMBL/GenBank/DDBJ databases">
        <title>Gene expansion shapes genome architecture in the human pathogen Lichtheimia corymbifera: an evolutionary genomics analysis in the ancient terrestrial Mucorales (Mucoromycotina).</title>
        <authorList>
            <person name="Schwartze V.U."/>
            <person name="Winter S."/>
            <person name="Shelest E."/>
            <person name="Marcet-Houben M."/>
            <person name="Horn F."/>
            <person name="Wehner S."/>
            <person name="Hoffmann K."/>
            <person name="Riege K."/>
            <person name="Sammeth M."/>
            <person name="Nowrousian M."/>
            <person name="Valiante V."/>
            <person name="Linde J."/>
            <person name="Jacobsen I.D."/>
            <person name="Marz M."/>
            <person name="Brakhage A.A."/>
            <person name="Gabaldon T."/>
            <person name="Bocker S."/>
            <person name="Voigt K."/>
        </authorList>
    </citation>
    <scope>NUCLEOTIDE SEQUENCE [LARGE SCALE GENOMIC DNA]</scope>
    <source>
        <strain evidence="7">FSU 9682</strain>
    </source>
</reference>